<name>A0A226EE58_FOLCA</name>
<dbReference type="OrthoDB" id="414243at2759"/>
<dbReference type="InterPro" id="IPR040079">
    <property type="entry name" value="Glutathione_S-Trfase"/>
</dbReference>
<evidence type="ECO:0000256" key="2">
    <source>
        <dbReference type="ARBA" id="ARBA00005861"/>
    </source>
</evidence>
<comment type="catalytic activity">
    <reaction evidence="5">
        <text>RX + glutathione = an S-substituted glutathione + a halide anion + H(+)</text>
        <dbReference type="Rhea" id="RHEA:16437"/>
        <dbReference type="ChEBI" id="CHEBI:15378"/>
        <dbReference type="ChEBI" id="CHEBI:16042"/>
        <dbReference type="ChEBI" id="CHEBI:17792"/>
        <dbReference type="ChEBI" id="CHEBI:57925"/>
        <dbReference type="ChEBI" id="CHEBI:90779"/>
        <dbReference type="EC" id="2.5.1.18"/>
    </reaction>
</comment>
<evidence type="ECO:0000313" key="8">
    <source>
        <dbReference type="EMBL" id="OXA55101.1"/>
    </source>
</evidence>
<dbReference type="GO" id="GO:0004364">
    <property type="term" value="F:glutathione transferase activity"/>
    <property type="evidence" value="ECO:0007669"/>
    <property type="project" value="UniProtKB-EC"/>
</dbReference>
<dbReference type="PROSITE" id="PS50405">
    <property type="entry name" value="GST_CTER"/>
    <property type="match status" value="1"/>
</dbReference>
<dbReference type="EC" id="2.5.1.18" evidence="3"/>
<keyword evidence="4 8" id="KW-0808">Transferase</keyword>
<feature type="domain" description="GST C-terminal" evidence="7">
    <location>
        <begin position="93"/>
        <end position="213"/>
    </location>
</feature>
<dbReference type="PANTHER" id="PTHR11571:SF222">
    <property type="entry name" value="GLUTATHIONE TRANSFERASE"/>
    <property type="match status" value="1"/>
</dbReference>
<gene>
    <name evidence="8" type="ORF">Fcan01_10295</name>
</gene>
<evidence type="ECO:0000256" key="1">
    <source>
        <dbReference type="ARBA" id="ARBA00003701"/>
    </source>
</evidence>
<comment type="function">
    <text evidence="1">Conjugation of reduced glutathione to a wide number of exogenous and endogenous hydrophobic electrophiles.</text>
</comment>
<evidence type="ECO:0000259" key="7">
    <source>
        <dbReference type="PROSITE" id="PS50405"/>
    </source>
</evidence>
<dbReference type="OMA" id="CKAPWLE"/>
<evidence type="ECO:0000256" key="3">
    <source>
        <dbReference type="ARBA" id="ARBA00012452"/>
    </source>
</evidence>
<reference evidence="8 9" key="1">
    <citation type="submission" date="2015-12" db="EMBL/GenBank/DDBJ databases">
        <title>The genome of Folsomia candida.</title>
        <authorList>
            <person name="Faddeeva A."/>
            <person name="Derks M.F."/>
            <person name="Anvar Y."/>
            <person name="Smit S."/>
            <person name="Van Straalen N."/>
            <person name="Roelofs D."/>
        </authorList>
    </citation>
    <scope>NUCLEOTIDE SEQUENCE [LARGE SCALE GENOMIC DNA]</scope>
    <source>
        <strain evidence="8 9">VU population</strain>
        <tissue evidence="8">Whole body</tissue>
    </source>
</reference>
<dbReference type="STRING" id="158441.A0A226EE58"/>
<dbReference type="Gene3D" id="1.20.1050.10">
    <property type="match status" value="1"/>
</dbReference>
<dbReference type="InterPro" id="IPR050213">
    <property type="entry name" value="GST_superfamily"/>
</dbReference>
<evidence type="ECO:0000259" key="6">
    <source>
        <dbReference type="PROSITE" id="PS50404"/>
    </source>
</evidence>
<organism evidence="8 9">
    <name type="scientific">Folsomia candida</name>
    <name type="common">Springtail</name>
    <dbReference type="NCBI Taxonomy" id="158441"/>
    <lineage>
        <taxon>Eukaryota</taxon>
        <taxon>Metazoa</taxon>
        <taxon>Ecdysozoa</taxon>
        <taxon>Arthropoda</taxon>
        <taxon>Hexapoda</taxon>
        <taxon>Collembola</taxon>
        <taxon>Entomobryomorpha</taxon>
        <taxon>Isotomoidea</taxon>
        <taxon>Isotomidae</taxon>
        <taxon>Proisotominae</taxon>
        <taxon>Folsomia</taxon>
    </lineage>
</organism>
<keyword evidence="9" id="KW-1185">Reference proteome</keyword>
<dbReference type="Gene3D" id="3.40.30.10">
    <property type="entry name" value="Glutaredoxin"/>
    <property type="match status" value="1"/>
</dbReference>
<evidence type="ECO:0000256" key="5">
    <source>
        <dbReference type="ARBA" id="ARBA00047960"/>
    </source>
</evidence>
<dbReference type="AlphaFoldDB" id="A0A226EE58"/>
<dbReference type="InterPro" id="IPR004045">
    <property type="entry name" value="Glutathione_S-Trfase_N"/>
</dbReference>
<dbReference type="Proteomes" id="UP000198287">
    <property type="component" value="Unassembled WGS sequence"/>
</dbReference>
<sequence length="225" mass="26285">MSNSKPLLGYHDLRGLAYPVKWALAYLGVDYEEKKYPLSQAGLEEYGAEKGNLGLDLPNLPYWKDGSINLTESRAILKYIARKEGNGVLMPSDPIVLAKAEMMENFLWDVWYFLVWRCFHDTEPFITSLKERGPPKWDMLHSFLGSNKFILGDKISYVDFMLYEMLYQYTLYDADYLERYPALLKYKSNFEEIPQIKKFIASPGYLKGPCYHPLFMKYKCQDLTV</sequence>
<comment type="caution">
    <text evidence="8">The sequence shown here is derived from an EMBL/GenBank/DDBJ whole genome shotgun (WGS) entry which is preliminary data.</text>
</comment>
<proteinExistence type="inferred from homology"/>
<accession>A0A226EE58</accession>
<dbReference type="GO" id="GO:0006749">
    <property type="term" value="P:glutathione metabolic process"/>
    <property type="evidence" value="ECO:0007669"/>
    <property type="project" value="TreeGrafter"/>
</dbReference>
<dbReference type="Pfam" id="PF02798">
    <property type="entry name" value="GST_N"/>
    <property type="match status" value="1"/>
</dbReference>
<dbReference type="EMBL" id="LNIX01000005">
    <property type="protein sequence ID" value="OXA55101.1"/>
    <property type="molecule type" value="Genomic_DNA"/>
</dbReference>
<comment type="similarity">
    <text evidence="2">Belongs to the GST superfamily. Mu family.</text>
</comment>
<dbReference type="InterPro" id="IPR004046">
    <property type="entry name" value="GST_C"/>
</dbReference>
<dbReference type="Pfam" id="PF14497">
    <property type="entry name" value="GST_C_3"/>
    <property type="match status" value="1"/>
</dbReference>
<feature type="domain" description="GST N-terminal" evidence="6">
    <location>
        <begin position="4"/>
        <end position="88"/>
    </location>
</feature>
<evidence type="ECO:0000313" key="9">
    <source>
        <dbReference type="Proteomes" id="UP000198287"/>
    </source>
</evidence>
<evidence type="ECO:0000256" key="4">
    <source>
        <dbReference type="ARBA" id="ARBA00022679"/>
    </source>
</evidence>
<dbReference type="SUPFAM" id="SSF52833">
    <property type="entry name" value="Thioredoxin-like"/>
    <property type="match status" value="1"/>
</dbReference>
<dbReference type="PANTHER" id="PTHR11571">
    <property type="entry name" value="GLUTATHIONE S-TRANSFERASE"/>
    <property type="match status" value="1"/>
</dbReference>
<dbReference type="SUPFAM" id="SSF47616">
    <property type="entry name" value="GST C-terminal domain-like"/>
    <property type="match status" value="1"/>
</dbReference>
<dbReference type="PROSITE" id="PS50404">
    <property type="entry name" value="GST_NTER"/>
    <property type="match status" value="1"/>
</dbReference>
<dbReference type="InterPro" id="IPR036249">
    <property type="entry name" value="Thioredoxin-like_sf"/>
</dbReference>
<protein>
    <recommendedName>
        <fullName evidence="3">glutathione transferase</fullName>
        <ecNumber evidence="3">2.5.1.18</ecNumber>
    </recommendedName>
</protein>
<dbReference type="SFLD" id="SFLDS00019">
    <property type="entry name" value="Glutathione_Transferase_(cytos"/>
    <property type="match status" value="1"/>
</dbReference>
<dbReference type="InterPro" id="IPR010987">
    <property type="entry name" value="Glutathione-S-Trfase_C-like"/>
</dbReference>
<dbReference type="InterPro" id="IPR036282">
    <property type="entry name" value="Glutathione-S-Trfase_C_sf"/>
</dbReference>